<proteinExistence type="predicted"/>
<protein>
    <recommendedName>
        <fullName evidence="3">Porin</fullName>
    </recommendedName>
</protein>
<keyword evidence="2" id="KW-1185">Reference proteome</keyword>
<evidence type="ECO:0000313" key="2">
    <source>
        <dbReference type="Proteomes" id="UP001186452"/>
    </source>
</evidence>
<organism evidence="1 2">
    <name type="scientific">Photobacterium rosenbergii</name>
    <dbReference type="NCBI Taxonomy" id="294936"/>
    <lineage>
        <taxon>Bacteria</taxon>
        <taxon>Pseudomonadati</taxon>
        <taxon>Pseudomonadota</taxon>
        <taxon>Gammaproteobacteria</taxon>
        <taxon>Vibrionales</taxon>
        <taxon>Vibrionaceae</taxon>
        <taxon>Photobacterium</taxon>
    </lineage>
</organism>
<dbReference type="RefSeq" id="WP_317522270.1">
    <property type="nucleotide sequence ID" value="NZ_JAWJZI010000004.1"/>
</dbReference>
<dbReference type="Proteomes" id="UP001186452">
    <property type="component" value="Unassembled WGS sequence"/>
</dbReference>
<name>A0ABU3ZHD6_9GAMM</name>
<dbReference type="EMBL" id="JAWJZI010000004">
    <property type="protein sequence ID" value="MDV5169519.1"/>
    <property type="molecule type" value="Genomic_DNA"/>
</dbReference>
<comment type="caution">
    <text evidence="1">The sequence shown here is derived from an EMBL/GenBank/DDBJ whole genome shotgun (WGS) entry which is preliminary data.</text>
</comment>
<evidence type="ECO:0008006" key="3">
    <source>
        <dbReference type="Google" id="ProtNLM"/>
    </source>
</evidence>
<gene>
    <name evidence="1" type="ORF">R2X38_10970</name>
</gene>
<reference evidence="1 2" key="1">
    <citation type="submission" date="2023-10" db="EMBL/GenBank/DDBJ databases">
        <title>Marine bacteria isolated from horseshoe crab.</title>
        <authorList>
            <person name="Cheng T.H."/>
        </authorList>
    </citation>
    <scope>NUCLEOTIDE SEQUENCE [LARGE SCALE GENOMIC DNA]</scope>
    <source>
        <strain evidence="1 2">HSC6</strain>
    </source>
</reference>
<evidence type="ECO:0000313" key="1">
    <source>
        <dbReference type="EMBL" id="MDV5169519.1"/>
    </source>
</evidence>
<sequence length="342" mass="39411">MRVSSFDDNAFFNTEQIRTIDGMIMNKIIPILLGSLAFPGYANAEDDGKFLIMEDDVDIIRKAPEYSSYKMPKRTSFFTGMEYNETVSDYFAKTENIKYVVADGSTRLHENWRIRYVLSQIQNKSGIEQETSYKKTNFTIAPRYEQWVNPWFSFFAEPVYVHQSDPDAGQTNTEIKLRPGLQFTKGKHGLNTVYTHSFVDKETENENITNKKFETFEIKANYIYRYGSSVNFGLELTRNGYVDNSDPEFRRRAYAVKPSMRIKHWKGIVTEISTPYNYNEGGLKLSGSETVKINLNNNYPINKNMKLIANVGYSMVKLHEGGIDKEKDKNGLNAKLGFNLSF</sequence>
<accession>A0ABU3ZHD6</accession>